<dbReference type="GO" id="GO:0003677">
    <property type="term" value="F:DNA binding"/>
    <property type="evidence" value="ECO:0007669"/>
    <property type="project" value="TreeGrafter"/>
</dbReference>
<organism evidence="1 2">
    <name type="scientific">Nadsonia fulvescens var. elongata DSM 6958</name>
    <dbReference type="NCBI Taxonomy" id="857566"/>
    <lineage>
        <taxon>Eukaryota</taxon>
        <taxon>Fungi</taxon>
        <taxon>Dikarya</taxon>
        <taxon>Ascomycota</taxon>
        <taxon>Saccharomycotina</taxon>
        <taxon>Dipodascomycetes</taxon>
        <taxon>Dipodascales</taxon>
        <taxon>Dipodascales incertae sedis</taxon>
        <taxon>Nadsonia</taxon>
    </lineage>
</organism>
<dbReference type="Pfam" id="PF09729">
    <property type="entry name" value="Gti1_Pac2"/>
    <property type="match status" value="1"/>
</dbReference>
<name>A0A1E3PDK6_9ASCO</name>
<dbReference type="PANTHER" id="PTHR28027">
    <property type="entry name" value="TRANSCRIPTIONAL REGULATOR MIT1"/>
    <property type="match status" value="1"/>
</dbReference>
<proteinExistence type="predicted"/>
<evidence type="ECO:0008006" key="3">
    <source>
        <dbReference type="Google" id="ProtNLM"/>
    </source>
</evidence>
<dbReference type="AlphaFoldDB" id="A0A1E3PDK6"/>
<dbReference type="Proteomes" id="UP000095009">
    <property type="component" value="Unassembled WGS sequence"/>
</dbReference>
<accession>A0A1E3PDK6</accession>
<dbReference type="InterPro" id="IPR018608">
    <property type="entry name" value="Gti1/Pac2"/>
</dbReference>
<gene>
    <name evidence="1" type="ORF">NADFUDRAFT_12566</name>
</gene>
<feature type="non-terminal residue" evidence="1">
    <location>
        <position position="158"/>
    </location>
</feature>
<keyword evidence="2" id="KW-1185">Reference proteome</keyword>
<sequence>METYYGHIRTQLDAILLFEACRIGYLPRINRRLSERERLRIRSGSIFIWDEREASMRRWTDGKSWSASRVSGSFLIYKEMDPNHHNHSTYRHNGSNANVPYKPEGLIKQSFSITTSTDRKLHLIAYYHPSDINTNYLIQPSLDPKLKDIQIPLDMYPD</sequence>
<protein>
    <recommendedName>
        <fullName evidence="3">Camp independent regulatory protein</fullName>
    </recommendedName>
</protein>
<evidence type="ECO:0000313" key="1">
    <source>
        <dbReference type="EMBL" id="ODQ63370.1"/>
    </source>
</evidence>
<dbReference type="EMBL" id="KV454415">
    <property type="protein sequence ID" value="ODQ63370.1"/>
    <property type="molecule type" value="Genomic_DNA"/>
</dbReference>
<dbReference type="OrthoDB" id="5572844at2759"/>
<evidence type="ECO:0000313" key="2">
    <source>
        <dbReference type="Proteomes" id="UP000095009"/>
    </source>
</evidence>
<dbReference type="PANTHER" id="PTHR28027:SF1">
    <property type="entry name" value="CAMP INDEPENDENT REGULATORY PROTEIN (AFU_ORTHOLOGUE AFUA_3G09640)"/>
    <property type="match status" value="1"/>
</dbReference>
<reference evidence="1 2" key="1">
    <citation type="journal article" date="2016" name="Proc. Natl. Acad. Sci. U.S.A.">
        <title>Comparative genomics of biotechnologically important yeasts.</title>
        <authorList>
            <person name="Riley R."/>
            <person name="Haridas S."/>
            <person name="Wolfe K.H."/>
            <person name="Lopes M.R."/>
            <person name="Hittinger C.T."/>
            <person name="Goeker M."/>
            <person name="Salamov A.A."/>
            <person name="Wisecaver J.H."/>
            <person name="Long T.M."/>
            <person name="Calvey C.H."/>
            <person name="Aerts A.L."/>
            <person name="Barry K.W."/>
            <person name="Choi C."/>
            <person name="Clum A."/>
            <person name="Coughlan A.Y."/>
            <person name="Deshpande S."/>
            <person name="Douglass A.P."/>
            <person name="Hanson S.J."/>
            <person name="Klenk H.-P."/>
            <person name="LaButti K.M."/>
            <person name="Lapidus A."/>
            <person name="Lindquist E.A."/>
            <person name="Lipzen A.M."/>
            <person name="Meier-Kolthoff J.P."/>
            <person name="Ohm R.A."/>
            <person name="Otillar R.P."/>
            <person name="Pangilinan J.L."/>
            <person name="Peng Y."/>
            <person name="Rokas A."/>
            <person name="Rosa C.A."/>
            <person name="Scheuner C."/>
            <person name="Sibirny A.A."/>
            <person name="Slot J.C."/>
            <person name="Stielow J.B."/>
            <person name="Sun H."/>
            <person name="Kurtzman C.P."/>
            <person name="Blackwell M."/>
            <person name="Grigoriev I.V."/>
            <person name="Jeffries T.W."/>
        </authorList>
    </citation>
    <scope>NUCLEOTIDE SEQUENCE [LARGE SCALE GENOMIC DNA]</scope>
    <source>
        <strain evidence="1 2">DSM 6958</strain>
    </source>
</reference>